<evidence type="ECO:0000256" key="2">
    <source>
        <dbReference type="SAM" id="Phobius"/>
    </source>
</evidence>
<dbReference type="SUPFAM" id="SSF55073">
    <property type="entry name" value="Nucleotide cyclase"/>
    <property type="match status" value="1"/>
</dbReference>
<dbReference type="PANTHER" id="PTHR45138:SF9">
    <property type="entry name" value="DIGUANYLATE CYCLASE DGCM-RELATED"/>
    <property type="match status" value="1"/>
</dbReference>
<feature type="domain" description="GGDEF" evidence="3">
    <location>
        <begin position="208"/>
        <end position="330"/>
    </location>
</feature>
<dbReference type="SMART" id="SM00267">
    <property type="entry name" value="GGDEF"/>
    <property type="match status" value="1"/>
</dbReference>
<feature type="region of interest" description="Disordered" evidence="1">
    <location>
        <begin position="314"/>
        <end position="364"/>
    </location>
</feature>
<dbReference type="RefSeq" id="WP_205291177.1">
    <property type="nucleotide sequence ID" value="NZ_CP074406.1"/>
</dbReference>
<sequence length="377" mass="40683">MTTGHRLVRNHGRRDDDAPMLPFATATMYLSSAAMLGVGIATWSPGKNPRWLIVVLALVALGLAIAVVALRKRFTRRHALVLVTVQVGAICWLTDHTHVDLAAVMNGAVLPIIGAFCAWFLHPRWGRAVVYGGTAVWLALIAERGEALLVGFALSIALQTVLTAEAFAVVHRRVDRLTRIDPLTLLPNRRDIIAHAEREFERAQRRGEPFTLVMIDIDGLRDVNNNRGHSAGDDMIRDLAAHWRSRLDRQQRIGRIGGDEFVLVLPGVPEDGARALVARLVQDSPSPWSAGVASARPGEPIDQLADRADQDMYAAKHARSGAHPHSHGGRGPDEAARAPGATTEPVDGTADPAGAAGPGDTPAVVALRRGLRARQAW</sequence>
<organism evidence="4 5">
    <name type="scientific">Nocardioides faecalis</name>
    <dbReference type="NCBI Taxonomy" id="2803858"/>
    <lineage>
        <taxon>Bacteria</taxon>
        <taxon>Bacillati</taxon>
        <taxon>Actinomycetota</taxon>
        <taxon>Actinomycetes</taxon>
        <taxon>Propionibacteriales</taxon>
        <taxon>Nocardioidaceae</taxon>
        <taxon>Nocardioides</taxon>
    </lineage>
</organism>
<feature type="transmembrane region" description="Helical" evidence="2">
    <location>
        <begin position="101"/>
        <end position="120"/>
    </location>
</feature>
<dbReference type="InterPro" id="IPR050469">
    <property type="entry name" value="Diguanylate_Cyclase"/>
</dbReference>
<dbReference type="PROSITE" id="PS50887">
    <property type="entry name" value="GGDEF"/>
    <property type="match status" value="1"/>
</dbReference>
<dbReference type="Proteomes" id="UP000663791">
    <property type="component" value="Unassembled WGS sequence"/>
</dbReference>
<dbReference type="Gene3D" id="3.30.70.270">
    <property type="match status" value="1"/>
</dbReference>
<dbReference type="CDD" id="cd01949">
    <property type="entry name" value="GGDEF"/>
    <property type="match status" value="1"/>
</dbReference>
<protein>
    <submittedName>
        <fullName evidence="4">Diguanylate cyclase</fullName>
    </submittedName>
</protein>
<comment type="caution">
    <text evidence="4">The sequence shown here is derived from an EMBL/GenBank/DDBJ whole genome shotgun (WGS) entry which is preliminary data.</text>
</comment>
<feature type="compositionally biased region" description="Low complexity" evidence="1">
    <location>
        <begin position="345"/>
        <end position="364"/>
    </location>
</feature>
<feature type="transmembrane region" description="Helical" evidence="2">
    <location>
        <begin position="148"/>
        <end position="170"/>
    </location>
</feature>
<dbReference type="InterPro" id="IPR029787">
    <property type="entry name" value="Nucleotide_cyclase"/>
</dbReference>
<dbReference type="AlphaFoldDB" id="A0A938Y5Z9"/>
<keyword evidence="5" id="KW-1185">Reference proteome</keyword>
<dbReference type="EMBL" id="JAERTX010000006">
    <property type="protein sequence ID" value="MBM9459862.1"/>
    <property type="molecule type" value="Genomic_DNA"/>
</dbReference>
<accession>A0A938Y5Z9</accession>
<reference evidence="4" key="1">
    <citation type="submission" date="2021-01" db="EMBL/GenBank/DDBJ databases">
        <title>Novel species in genus Nocardioides.</title>
        <authorList>
            <person name="Zhang G."/>
        </authorList>
    </citation>
    <scope>NUCLEOTIDE SEQUENCE</scope>
    <source>
        <strain evidence="4">Zg-536</strain>
    </source>
</reference>
<evidence type="ECO:0000259" key="3">
    <source>
        <dbReference type="PROSITE" id="PS50887"/>
    </source>
</evidence>
<keyword evidence="2" id="KW-0472">Membrane</keyword>
<dbReference type="GO" id="GO:1902201">
    <property type="term" value="P:negative regulation of bacterial-type flagellum-dependent cell motility"/>
    <property type="evidence" value="ECO:0007669"/>
    <property type="project" value="TreeGrafter"/>
</dbReference>
<evidence type="ECO:0000313" key="5">
    <source>
        <dbReference type="Proteomes" id="UP000663791"/>
    </source>
</evidence>
<keyword evidence="2" id="KW-1133">Transmembrane helix</keyword>
<feature type="transmembrane region" description="Helical" evidence="2">
    <location>
        <begin position="21"/>
        <end position="44"/>
    </location>
</feature>
<dbReference type="Pfam" id="PF00990">
    <property type="entry name" value="GGDEF"/>
    <property type="match status" value="1"/>
</dbReference>
<proteinExistence type="predicted"/>
<dbReference type="GO" id="GO:0043709">
    <property type="term" value="P:cell adhesion involved in single-species biofilm formation"/>
    <property type="evidence" value="ECO:0007669"/>
    <property type="project" value="TreeGrafter"/>
</dbReference>
<dbReference type="PANTHER" id="PTHR45138">
    <property type="entry name" value="REGULATORY COMPONENTS OF SENSORY TRANSDUCTION SYSTEM"/>
    <property type="match status" value="1"/>
</dbReference>
<name>A0A938Y5Z9_9ACTN</name>
<dbReference type="GO" id="GO:0005886">
    <property type="term" value="C:plasma membrane"/>
    <property type="evidence" value="ECO:0007669"/>
    <property type="project" value="TreeGrafter"/>
</dbReference>
<evidence type="ECO:0000256" key="1">
    <source>
        <dbReference type="SAM" id="MobiDB-lite"/>
    </source>
</evidence>
<feature type="compositionally biased region" description="Basic residues" evidence="1">
    <location>
        <begin position="316"/>
        <end position="328"/>
    </location>
</feature>
<dbReference type="GO" id="GO:0052621">
    <property type="term" value="F:diguanylate cyclase activity"/>
    <property type="evidence" value="ECO:0007669"/>
    <property type="project" value="TreeGrafter"/>
</dbReference>
<dbReference type="NCBIfam" id="TIGR00254">
    <property type="entry name" value="GGDEF"/>
    <property type="match status" value="1"/>
</dbReference>
<gene>
    <name evidence="4" type="ORF">JK386_08085</name>
</gene>
<feature type="transmembrane region" description="Helical" evidence="2">
    <location>
        <begin position="50"/>
        <end position="70"/>
    </location>
</feature>
<dbReference type="InterPro" id="IPR000160">
    <property type="entry name" value="GGDEF_dom"/>
</dbReference>
<keyword evidence="2" id="KW-0812">Transmembrane</keyword>
<evidence type="ECO:0000313" key="4">
    <source>
        <dbReference type="EMBL" id="MBM9459862.1"/>
    </source>
</evidence>
<dbReference type="InterPro" id="IPR043128">
    <property type="entry name" value="Rev_trsase/Diguanyl_cyclase"/>
</dbReference>